<dbReference type="InterPro" id="IPR035418">
    <property type="entry name" value="AraC-bd_2"/>
</dbReference>
<evidence type="ECO:0000256" key="1">
    <source>
        <dbReference type="ARBA" id="ARBA00023015"/>
    </source>
</evidence>
<gene>
    <name evidence="5" type="ORF">AAV32_03380</name>
</gene>
<accession>A0A171KWP5</accession>
<evidence type="ECO:0000256" key="2">
    <source>
        <dbReference type="ARBA" id="ARBA00023125"/>
    </source>
</evidence>
<dbReference type="AlphaFoldDB" id="A0A171KWP5"/>
<organism evidence="5 6">
    <name type="scientific">Kerstersia gyiorum</name>
    <dbReference type="NCBI Taxonomy" id="206506"/>
    <lineage>
        <taxon>Bacteria</taxon>
        <taxon>Pseudomonadati</taxon>
        <taxon>Pseudomonadota</taxon>
        <taxon>Betaproteobacteria</taxon>
        <taxon>Burkholderiales</taxon>
        <taxon>Alcaligenaceae</taxon>
        <taxon>Kerstersia</taxon>
    </lineage>
</organism>
<dbReference type="Pfam" id="PF14525">
    <property type="entry name" value="AraC_binding_2"/>
    <property type="match status" value="1"/>
</dbReference>
<dbReference type="RefSeq" id="WP_068367475.1">
    <property type="nucleotide sequence ID" value="NZ_CP033936.1"/>
</dbReference>
<dbReference type="PATRIC" id="fig|206506.3.peg.741"/>
<dbReference type="InterPro" id="IPR009057">
    <property type="entry name" value="Homeodomain-like_sf"/>
</dbReference>
<dbReference type="Proteomes" id="UP000078084">
    <property type="component" value="Unassembled WGS sequence"/>
</dbReference>
<dbReference type="SMART" id="SM00342">
    <property type="entry name" value="HTH_ARAC"/>
    <property type="match status" value="1"/>
</dbReference>
<dbReference type="GO" id="GO:0003700">
    <property type="term" value="F:DNA-binding transcription factor activity"/>
    <property type="evidence" value="ECO:0007669"/>
    <property type="project" value="InterPro"/>
</dbReference>
<dbReference type="GO" id="GO:0043565">
    <property type="term" value="F:sequence-specific DNA binding"/>
    <property type="evidence" value="ECO:0007669"/>
    <property type="project" value="InterPro"/>
</dbReference>
<keyword evidence="1" id="KW-0805">Transcription regulation</keyword>
<dbReference type="EMBL" id="LBNE01000001">
    <property type="protein sequence ID" value="KKO73312.1"/>
    <property type="molecule type" value="Genomic_DNA"/>
</dbReference>
<keyword evidence="2" id="KW-0238">DNA-binding</keyword>
<dbReference type="SUPFAM" id="SSF46689">
    <property type="entry name" value="Homeodomain-like"/>
    <property type="match status" value="1"/>
</dbReference>
<dbReference type="PANTHER" id="PTHR46796">
    <property type="entry name" value="HTH-TYPE TRANSCRIPTIONAL ACTIVATOR RHAS-RELATED"/>
    <property type="match status" value="1"/>
</dbReference>
<comment type="caution">
    <text evidence="5">The sequence shown here is derived from an EMBL/GenBank/DDBJ whole genome shotgun (WGS) entry which is preliminary data.</text>
</comment>
<evidence type="ECO:0000313" key="6">
    <source>
        <dbReference type="Proteomes" id="UP000078084"/>
    </source>
</evidence>
<protein>
    <recommendedName>
        <fullName evidence="4">HTH araC/xylS-type domain-containing protein</fullName>
    </recommendedName>
</protein>
<dbReference type="OrthoDB" id="9178898at2"/>
<evidence type="ECO:0000256" key="3">
    <source>
        <dbReference type="ARBA" id="ARBA00023163"/>
    </source>
</evidence>
<dbReference type="NCBIfam" id="NF007243">
    <property type="entry name" value="PRK09685.1"/>
    <property type="match status" value="1"/>
</dbReference>
<sequence>MEMLPVAHDLKCWNELLRQACGQFEASLSEDQGIFIGSIQQQDIDGLGLTRIRTNAGRIVCRQMAAAQDSADDSHCFLVVQRQGSSLLRQKGLTMELLPGDMVLMDAVQGCEIVPKGLMEHASVHLDRGKVARLLPEKLNQLCRIGRFSSSSRLARILVEQICAGDIGECAVAGDGAAMQEALLSLLAQSLRQGEGRAASIWPEAAQAEDALLPVAARGRNGGGLLAVARGLIEQSLADPLLSPVRIADRMGVSVRQLYRLFEETGDSVCRYIQRARLQQAAVALRSVLTETRSITDIAFACGFNDAAHFSRAFRKQFGMSPREYRLGAQ</sequence>
<proteinExistence type="predicted"/>
<dbReference type="PROSITE" id="PS01124">
    <property type="entry name" value="HTH_ARAC_FAMILY_2"/>
    <property type="match status" value="1"/>
</dbReference>
<dbReference type="STRING" id="206506.AAV32_03380"/>
<keyword evidence="3" id="KW-0804">Transcription</keyword>
<keyword evidence="6" id="KW-1185">Reference proteome</keyword>
<name>A0A171KWP5_9BURK</name>
<dbReference type="InterPro" id="IPR050204">
    <property type="entry name" value="AraC_XylS_family_regulators"/>
</dbReference>
<dbReference type="InterPro" id="IPR018062">
    <property type="entry name" value="HTH_AraC-typ_CS"/>
</dbReference>
<dbReference type="PANTHER" id="PTHR46796:SF6">
    <property type="entry name" value="ARAC SUBFAMILY"/>
    <property type="match status" value="1"/>
</dbReference>
<dbReference type="PROSITE" id="PS00041">
    <property type="entry name" value="HTH_ARAC_FAMILY_1"/>
    <property type="match status" value="1"/>
</dbReference>
<dbReference type="PRINTS" id="PR00032">
    <property type="entry name" value="HTHARAC"/>
</dbReference>
<dbReference type="InterPro" id="IPR018060">
    <property type="entry name" value="HTH_AraC"/>
</dbReference>
<dbReference type="Pfam" id="PF12833">
    <property type="entry name" value="HTH_18"/>
    <property type="match status" value="1"/>
</dbReference>
<dbReference type="Gene3D" id="1.10.10.60">
    <property type="entry name" value="Homeodomain-like"/>
    <property type="match status" value="1"/>
</dbReference>
<evidence type="ECO:0000259" key="4">
    <source>
        <dbReference type="PROSITE" id="PS01124"/>
    </source>
</evidence>
<reference evidence="5 6" key="1">
    <citation type="submission" date="2015-04" db="EMBL/GenBank/DDBJ databases">
        <title>Genome sequence of Kerstersia gyiorum CG1.</title>
        <authorList>
            <person name="Greninger A.L."/>
            <person name="Kozyreva V."/>
            <person name="Chaturvedi V."/>
        </authorList>
    </citation>
    <scope>NUCLEOTIDE SEQUENCE [LARGE SCALE GENOMIC DNA]</scope>
    <source>
        <strain evidence="5 6">CG1</strain>
    </source>
</reference>
<dbReference type="InterPro" id="IPR020449">
    <property type="entry name" value="Tscrpt_reg_AraC-type_HTH"/>
</dbReference>
<evidence type="ECO:0000313" key="5">
    <source>
        <dbReference type="EMBL" id="KKO73312.1"/>
    </source>
</evidence>
<feature type="domain" description="HTH araC/xylS-type" evidence="4">
    <location>
        <begin position="227"/>
        <end position="328"/>
    </location>
</feature>
<dbReference type="GeneID" id="99727928"/>